<dbReference type="EMBL" id="CP060139">
    <property type="protein sequence ID" value="QNR23150.1"/>
    <property type="molecule type" value="Genomic_DNA"/>
</dbReference>
<dbReference type="RefSeq" id="WP_210757686.1">
    <property type="nucleotide sequence ID" value="NZ_CP060139.1"/>
</dbReference>
<proteinExistence type="predicted"/>
<gene>
    <name evidence="1" type="ORF">H4K34_12285</name>
</gene>
<dbReference type="Proteomes" id="UP000516305">
    <property type="component" value="Chromosome"/>
</dbReference>
<sequence length="125" mass="14162">MQKLASILLLSSLLGQLLLPIPVMLDYALRYQEYAEQLCENKDNPESQCNGSCQVVKILQGDSSSQEEPGLPAFRIFNDWFWLGPDEIPQTNIDAKTFDKPLVLSEYLQPFLAQAPKPPSFTRLF</sequence>
<name>A0A7H0VBQ2_9FLAO</name>
<accession>A0A7H0VBQ2</accession>
<dbReference type="KEGG" id="chyd:H4K34_12285"/>
<evidence type="ECO:0000313" key="2">
    <source>
        <dbReference type="Proteomes" id="UP000516305"/>
    </source>
</evidence>
<organism evidence="1 2">
    <name type="scientific">Croceimicrobium hydrocarbonivorans</name>
    <dbReference type="NCBI Taxonomy" id="2761580"/>
    <lineage>
        <taxon>Bacteria</taxon>
        <taxon>Pseudomonadati</taxon>
        <taxon>Bacteroidota</taxon>
        <taxon>Flavobacteriia</taxon>
        <taxon>Flavobacteriales</taxon>
        <taxon>Owenweeksiaceae</taxon>
        <taxon>Croceimicrobium</taxon>
    </lineage>
</organism>
<reference evidence="1 2" key="1">
    <citation type="submission" date="2020-08" db="EMBL/GenBank/DDBJ databases">
        <title>Croceimicrobium hydrocarbonivorans gen. nov., sp. nov., a novel marine bacterium isolated from a bacterial consortium that degrades polyethylene terephthalate.</title>
        <authorList>
            <person name="Liu R."/>
        </authorList>
    </citation>
    <scope>NUCLEOTIDE SEQUENCE [LARGE SCALE GENOMIC DNA]</scope>
    <source>
        <strain evidence="1 2">A20-9</strain>
    </source>
</reference>
<dbReference type="AlphaFoldDB" id="A0A7H0VBQ2"/>
<protein>
    <submittedName>
        <fullName evidence="1">Uncharacterized protein</fullName>
    </submittedName>
</protein>
<keyword evidence="2" id="KW-1185">Reference proteome</keyword>
<evidence type="ECO:0000313" key="1">
    <source>
        <dbReference type="EMBL" id="QNR23150.1"/>
    </source>
</evidence>